<feature type="transmembrane region" description="Helical" evidence="5">
    <location>
        <begin position="62"/>
        <end position="83"/>
    </location>
</feature>
<organism evidence="7 8">
    <name type="scientific">Mycena maculata</name>
    <dbReference type="NCBI Taxonomy" id="230809"/>
    <lineage>
        <taxon>Eukaryota</taxon>
        <taxon>Fungi</taxon>
        <taxon>Dikarya</taxon>
        <taxon>Basidiomycota</taxon>
        <taxon>Agaricomycotina</taxon>
        <taxon>Agaricomycetes</taxon>
        <taxon>Agaricomycetidae</taxon>
        <taxon>Agaricales</taxon>
        <taxon>Marasmiineae</taxon>
        <taxon>Mycenaceae</taxon>
        <taxon>Mycena</taxon>
    </lineage>
</organism>
<evidence type="ECO:0000256" key="4">
    <source>
        <dbReference type="ARBA" id="ARBA00023136"/>
    </source>
</evidence>
<feature type="transmembrane region" description="Helical" evidence="5">
    <location>
        <begin position="209"/>
        <end position="228"/>
    </location>
</feature>
<feature type="domain" description="Major facilitator superfamily (MFS) profile" evidence="6">
    <location>
        <begin position="31"/>
        <end position="469"/>
    </location>
</feature>
<evidence type="ECO:0000313" key="7">
    <source>
        <dbReference type="EMBL" id="KAJ7729243.1"/>
    </source>
</evidence>
<name>A0AAD7HVG4_9AGAR</name>
<accession>A0AAD7HVG4</accession>
<evidence type="ECO:0000256" key="1">
    <source>
        <dbReference type="ARBA" id="ARBA00004141"/>
    </source>
</evidence>
<evidence type="ECO:0000256" key="3">
    <source>
        <dbReference type="ARBA" id="ARBA00022989"/>
    </source>
</evidence>
<keyword evidence="3 5" id="KW-1133">Transmembrane helix</keyword>
<feature type="transmembrane region" description="Helical" evidence="5">
    <location>
        <begin position="95"/>
        <end position="113"/>
    </location>
</feature>
<dbReference type="SUPFAM" id="SSF103473">
    <property type="entry name" value="MFS general substrate transporter"/>
    <property type="match status" value="1"/>
</dbReference>
<feature type="transmembrane region" description="Helical" evidence="5">
    <location>
        <begin position="315"/>
        <end position="336"/>
    </location>
</feature>
<sequence length="494" mass="53224">MIRNTLQLLFPNLCQQRLAKTRAKNQSEASAFVSHGLHFSVTDIAQTVVSTALPTIAKDLHIAQFVWIGSTYALANAAILPLCGGLAQVFSRKPVILGSLALFAAGSAIGGAAPNEGTLFSARILQGMGGGGILALCTIIVSDLVSLAWCFSGGIGPVVGGALAQQGKWRWIFYMNIPIAAFSFFMTLFTLRLPIPPGAMKEKFMKIDWGGNTIIIGSTAACSIGLTWGGIEFSWTSAHVLVRLILGVVGIGTFLLYEATMSKFLLVPFHIIANRTSLSGYVMNYHRDTSRPYHYLPVYYQACKDASPTASGVDLFGIVFSIAPITMLTGISVNVFKKYRPQLWSGWAVLVLGSGLLSMITADSSRAKSIGIQIVNGLGIGLLYMNLYFPILAPLPITSTAQALAFYNYLRALAQTWGVTIGSTVLQNQLKSRLPPDFSQLFPEGVEIAYAAIGLLASLLMRGLPLHTQLDKKWEMEHGPADEMSGEHQPVTSK</sequence>
<feature type="transmembrane region" description="Helical" evidence="5">
    <location>
        <begin position="133"/>
        <end position="159"/>
    </location>
</feature>
<dbReference type="AlphaFoldDB" id="A0AAD7HVG4"/>
<dbReference type="Gene3D" id="1.20.1250.20">
    <property type="entry name" value="MFS general substrate transporter like domains"/>
    <property type="match status" value="1"/>
</dbReference>
<protein>
    <submittedName>
        <fullName evidence="7">Iron permease</fullName>
    </submittedName>
</protein>
<dbReference type="InterPro" id="IPR036259">
    <property type="entry name" value="MFS_trans_sf"/>
</dbReference>
<dbReference type="PANTHER" id="PTHR23501">
    <property type="entry name" value="MAJOR FACILITATOR SUPERFAMILY"/>
    <property type="match status" value="1"/>
</dbReference>
<reference evidence="7" key="1">
    <citation type="submission" date="2023-03" db="EMBL/GenBank/DDBJ databases">
        <title>Massive genome expansion in bonnet fungi (Mycena s.s.) driven by repeated elements and novel gene families across ecological guilds.</title>
        <authorList>
            <consortium name="Lawrence Berkeley National Laboratory"/>
            <person name="Harder C.B."/>
            <person name="Miyauchi S."/>
            <person name="Viragh M."/>
            <person name="Kuo A."/>
            <person name="Thoen E."/>
            <person name="Andreopoulos B."/>
            <person name="Lu D."/>
            <person name="Skrede I."/>
            <person name="Drula E."/>
            <person name="Henrissat B."/>
            <person name="Morin E."/>
            <person name="Kohler A."/>
            <person name="Barry K."/>
            <person name="LaButti K."/>
            <person name="Morin E."/>
            <person name="Salamov A."/>
            <person name="Lipzen A."/>
            <person name="Mereny Z."/>
            <person name="Hegedus B."/>
            <person name="Baldrian P."/>
            <person name="Stursova M."/>
            <person name="Weitz H."/>
            <person name="Taylor A."/>
            <person name="Grigoriev I.V."/>
            <person name="Nagy L.G."/>
            <person name="Martin F."/>
            <person name="Kauserud H."/>
        </authorList>
    </citation>
    <scope>NUCLEOTIDE SEQUENCE</scope>
    <source>
        <strain evidence="7">CBHHK188m</strain>
    </source>
</reference>
<dbReference type="PANTHER" id="PTHR23501:SF102">
    <property type="entry name" value="DRUG TRANSPORTER, PUTATIVE (AFU_ORTHOLOGUE AFUA_3G08530)-RELATED"/>
    <property type="match status" value="1"/>
</dbReference>
<evidence type="ECO:0000259" key="6">
    <source>
        <dbReference type="PROSITE" id="PS50850"/>
    </source>
</evidence>
<comment type="subcellular location">
    <subcellularLocation>
        <location evidence="1">Membrane</location>
        <topology evidence="1">Multi-pass membrane protein</topology>
    </subcellularLocation>
</comment>
<dbReference type="EMBL" id="JARJLG010000199">
    <property type="protein sequence ID" value="KAJ7729243.1"/>
    <property type="molecule type" value="Genomic_DNA"/>
</dbReference>
<keyword evidence="2 5" id="KW-0812">Transmembrane</keyword>
<dbReference type="GO" id="GO:0022857">
    <property type="term" value="F:transmembrane transporter activity"/>
    <property type="evidence" value="ECO:0007669"/>
    <property type="project" value="InterPro"/>
</dbReference>
<proteinExistence type="predicted"/>
<evidence type="ECO:0000256" key="2">
    <source>
        <dbReference type="ARBA" id="ARBA00022692"/>
    </source>
</evidence>
<dbReference type="GO" id="GO:0005886">
    <property type="term" value="C:plasma membrane"/>
    <property type="evidence" value="ECO:0007669"/>
    <property type="project" value="TreeGrafter"/>
</dbReference>
<keyword evidence="8" id="KW-1185">Reference proteome</keyword>
<dbReference type="Proteomes" id="UP001215280">
    <property type="component" value="Unassembled WGS sequence"/>
</dbReference>
<feature type="transmembrane region" description="Helical" evidence="5">
    <location>
        <begin position="409"/>
        <end position="428"/>
    </location>
</feature>
<feature type="transmembrane region" description="Helical" evidence="5">
    <location>
        <begin position="374"/>
        <end position="397"/>
    </location>
</feature>
<comment type="caution">
    <text evidence="7">The sequence shown here is derived from an EMBL/GenBank/DDBJ whole genome shotgun (WGS) entry which is preliminary data.</text>
</comment>
<gene>
    <name evidence="7" type="ORF">DFH07DRAFT_871400</name>
</gene>
<dbReference type="InterPro" id="IPR011701">
    <property type="entry name" value="MFS"/>
</dbReference>
<keyword evidence="4 5" id="KW-0472">Membrane</keyword>
<feature type="transmembrane region" description="Helical" evidence="5">
    <location>
        <begin position="343"/>
        <end position="362"/>
    </location>
</feature>
<evidence type="ECO:0000256" key="5">
    <source>
        <dbReference type="SAM" id="Phobius"/>
    </source>
</evidence>
<dbReference type="Pfam" id="PF07690">
    <property type="entry name" value="MFS_1"/>
    <property type="match status" value="1"/>
</dbReference>
<feature type="transmembrane region" description="Helical" evidence="5">
    <location>
        <begin position="448"/>
        <end position="466"/>
    </location>
</feature>
<feature type="transmembrane region" description="Helical" evidence="5">
    <location>
        <begin position="240"/>
        <end position="257"/>
    </location>
</feature>
<feature type="transmembrane region" description="Helical" evidence="5">
    <location>
        <begin position="171"/>
        <end position="189"/>
    </location>
</feature>
<dbReference type="PROSITE" id="PS50850">
    <property type="entry name" value="MFS"/>
    <property type="match status" value="1"/>
</dbReference>
<evidence type="ECO:0000313" key="8">
    <source>
        <dbReference type="Proteomes" id="UP001215280"/>
    </source>
</evidence>
<dbReference type="InterPro" id="IPR020846">
    <property type="entry name" value="MFS_dom"/>
</dbReference>